<evidence type="ECO:0000256" key="3">
    <source>
        <dbReference type="ARBA" id="ARBA00023172"/>
    </source>
</evidence>
<organism evidence="7 8">
    <name type="scientific">Streptomyces rubellomurinus (strain ATCC 31215)</name>
    <dbReference type="NCBI Taxonomy" id="359131"/>
    <lineage>
        <taxon>Bacteria</taxon>
        <taxon>Bacillati</taxon>
        <taxon>Actinomycetota</taxon>
        <taxon>Actinomycetes</taxon>
        <taxon>Kitasatosporales</taxon>
        <taxon>Streptomycetaceae</taxon>
        <taxon>Streptomyces</taxon>
    </lineage>
</organism>
<dbReference type="GO" id="GO:0003677">
    <property type="term" value="F:DNA binding"/>
    <property type="evidence" value="ECO:0007669"/>
    <property type="project" value="UniProtKB-UniRule"/>
</dbReference>
<evidence type="ECO:0000259" key="5">
    <source>
        <dbReference type="PROSITE" id="PS51898"/>
    </source>
</evidence>
<dbReference type="Gene3D" id="1.10.443.10">
    <property type="entry name" value="Intergrase catalytic core"/>
    <property type="match status" value="1"/>
</dbReference>
<keyword evidence="3" id="KW-0233">DNA recombination</keyword>
<dbReference type="PATRIC" id="fig|359131.3.peg.1307"/>
<dbReference type="SUPFAM" id="SSF56349">
    <property type="entry name" value="DNA breaking-rejoining enzymes"/>
    <property type="match status" value="1"/>
</dbReference>
<dbReference type="OrthoDB" id="3175606at2"/>
<name>A0A0F2T7F4_STRR3</name>
<dbReference type="InterPro" id="IPR002104">
    <property type="entry name" value="Integrase_catalytic"/>
</dbReference>
<evidence type="ECO:0000313" key="8">
    <source>
        <dbReference type="Proteomes" id="UP000033699"/>
    </source>
</evidence>
<dbReference type="Proteomes" id="UP000033699">
    <property type="component" value="Unassembled WGS sequence"/>
</dbReference>
<dbReference type="PROSITE" id="PS51898">
    <property type="entry name" value="TYR_RECOMBINASE"/>
    <property type="match status" value="1"/>
</dbReference>
<keyword evidence="8" id="KW-1185">Reference proteome</keyword>
<evidence type="ECO:0000256" key="4">
    <source>
        <dbReference type="PROSITE-ProRule" id="PRU01248"/>
    </source>
</evidence>
<dbReference type="PANTHER" id="PTHR30349">
    <property type="entry name" value="PHAGE INTEGRASE-RELATED"/>
    <property type="match status" value="1"/>
</dbReference>
<evidence type="ECO:0000313" key="7">
    <source>
        <dbReference type="EMBL" id="KJS58260.1"/>
    </source>
</evidence>
<dbReference type="InterPro" id="IPR011010">
    <property type="entry name" value="DNA_brk_join_enz"/>
</dbReference>
<evidence type="ECO:0000256" key="2">
    <source>
        <dbReference type="ARBA" id="ARBA00023125"/>
    </source>
</evidence>
<sequence>MAKRNPNGAGSITLRKDGRYHGRAYVITTSGLRKRVSIYGKTWDEVHNALVELQADAINGIPLPDTDSNVGQYLNYWLAEEVLPNRRPKTYQGYESVVRVHLIPGLGTKRLRDLRAQEVRVWLNRVRAECQCCKGGWDAQRPKPICCAAGECCKRLLSARMIQSVHAVLRNALEHAVREELIHKNVAKLVKVPAPDYRIGKGLTTAQAKLVLKELSGHRLHTLYVLALMLGMRRGELLGLRWSSIDLERGTLTVSTNLQRVDGELRLVLPKTLSSERTLPLPAPVLAALVDHRDRQAVERASAGMDWQENDLVFPSRIGTPYEPDNLRRSWHAVRGRLGLDDLRFHDLRHTCITLLLDLGVPPHIVREIAGHSDVGVTMKVYAHASLAERLKALSRLGEALS</sequence>
<dbReference type="AlphaFoldDB" id="A0A0F2T7F4"/>
<dbReference type="InterPro" id="IPR044068">
    <property type="entry name" value="CB"/>
</dbReference>
<dbReference type="InterPro" id="IPR013762">
    <property type="entry name" value="Integrase-like_cat_sf"/>
</dbReference>
<comment type="caution">
    <text evidence="7">The sequence shown here is derived from an EMBL/GenBank/DDBJ whole genome shotgun (WGS) entry which is preliminary data.</text>
</comment>
<dbReference type="RefSeq" id="WP_045704516.1">
    <property type="nucleotide sequence ID" value="NZ_JZKH01000125.1"/>
</dbReference>
<dbReference type="EMBL" id="JZKH01000125">
    <property type="protein sequence ID" value="KJS58260.1"/>
    <property type="molecule type" value="Genomic_DNA"/>
</dbReference>
<feature type="domain" description="Tyr recombinase" evidence="5">
    <location>
        <begin position="198"/>
        <end position="396"/>
    </location>
</feature>
<feature type="domain" description="Core-binding (CB)" evidence="6">
    <location>
        <begin position="64"/>
        <end position="177"/>
    </location>
</feature>
<protein>
    <submittedName>
        <fullName evidence="7">Integrase</fullName>
    </submittedName>
</protein>
<keyword evidence="2 4" id="KW-0238">DNA-binding</keyword>
<gene>
    <name evidence="7" type="ORF">VM95_34480</name>
</gene>
<proteinExistence type="predicted"/>
<keyword evidence="1" id="KW-0229">DNA integration</keyword>
<evidence type="ECO:0000256" key="1">
    <source>
        <dbReference type="ARBA" id="ARBA00022908"/>
    </source>
</evidence>
<dbReference type="Pfam" id="PF00589">
    <property type="entry name" value="Phage_integrase"/>
    <property type="match status" value="1"/>
</dbReference>
<dbReference type="GO" id="GO:0015074">
    <property type="term" value="P:DNA integration"/>
    <property type="evidence" value="ECO:0007669"/>
    <property type="project" value="UniProtKB-KW"/>
</dbReference>
<evidence type="ECO:0000259" key="6">
    <source>
        <dbReference type="PROSITE" id="PS51900"/>
    </source>
</evidence>
<dbReference type="GO" id="GO:0006310">
    <property type="term" value="P:DNA recombination"/>
    <property type="evidence" value="ECO:0007669"/>
    <property type="project" value="UniProtKB-KW"/>
</dbReference>
<dbReference type="InterPro" id="IPR050090">
    <property type="entry name" value="Tyrosine_recombinase_XerCD"/>
</dbReference>
<reference evidence="7 8" key="1">
    <citation type="submission" date="2015-02" db="EMBL/GenBank/DDBJ databases">
        <authorList>
            <person name="Ju K.-S."/>
            <person name="Doroghazi J.R."/>
            <person name="Metcalf W."/>
        </authorList>
    </citation>
    <scope>NUCLEOTIDE SEQUENCE [LARGE SCALE GENOMIC DNA]</scope>
    <source>
        <strain evidence="7 8">ATCC 31215</strain>
    </source>
</reference>
<dbReference type="CDD" id="cd01189">
    <property type="entry name" value="INT_ICEBs1_C_like"/>
    <property type="match status" value="1"/>
</dbReference>
<accession>A0A0F2T7F4</accession>
<dbReference type="InterPro" id="IPR010998">
    <property type="entry name" value="Integrase_recombinase_N"/>
</dbReference>
<dbReference type="PROSITE" id="PS51900">
    <property type="entry name" value="CB"/>
    <property type="match status" value="1"/>
</dbReference>
<dbReference type="Pfam" id="PF14659">
    <property type="entry name" value="Phage_int_SAM_3"/>
    <property type="match status" value="1"/>
</dbReference>
<dbReference type="PANTHER" id="PTHR30349:SF91">
    <property type="entry name" value="INTA PROTEIN"/>
    <property type="match status" value="1"/>
</dbReference>
<dbReference type="InterPro" id="IPR004107">
    <property type="entry name" value="Integrase_SAM-like_N"/>
</dbReference>
<dbReference type="Gene3D" id="1.10.150.130">
    <property type="match status" value="1"/>
</dbReference>